<organism evidence="2 3">
    <name type="scientific">Saccharicrinis fermentans DSM 9555 = JCM 21142</name>
    <dbReference type="NCBI Taxonomy" id="869213"/>
    <lineage>
        <taxon>Bacteria</taxon>
        <taxon>Pseudomonadati</taxon>
        <taxon>Bacteroidota</taxon>
        <taxon>Bacteroidia</taxon>
        <taxon>Marinilabiliales</taxon>
        <taxon>Marinilabiliaceae</taxon>
        <taxon>Saccharicrinis</taxon>
    </lineage>
</organism>
<dbReference type="InterPro" id="IPR011051">
    <property type="entry name" value="RmlC_Cupin_sf"/>
</dbReference>
<evidence type="ECO:0000259" key="1">
    <source>
        <dbReference type="Pfam" id="PF17954"/>
    </source>
</evidence>
<reference evidence="2 3" key="1">
    <citation type="journal article" date="2014" name="Genome Announc.">
        <title>Draft Genome Sequence of Cytophaga fermentans JCM 21142T, a Facultative Anaerobe Isolated from Marine Mud.</title>
        <authorList>
            <person name="Starns D."/>
            <person name="Oshima K."/>
            <person name="Suda W."/>
            <person name="Iino T."/>
            <person name="Yuki M."/>
            <person name="Inoue J."/>
            <person name="Kitamura K."/>
            <person name="Iida T."/>
            <person name="Darby A."/>
            <person name="Hattori M."/>
            <person name="Ohkuma M."/>
        </authorList>
    </citation>
    <scope>NUCLEOTIDE SEQUENCE [LARGE SCALE GENOMIC DNA]</scope>
    <source>
        <strain evidence="2 3">JCM 21142</strain>
    </source>
</reference>
<dbReference type="eggNOG" id="COG1741">
    <property type="taxonomic scope" value="Bacteria"/>
</dbReference>
<sequence>MWIYQDAWFNQGYFDKGVKINYLTHKQNNGVYLMVIEGSIQIAGEVLYKRDAIGITQAQNIQIKAQSECRLLLMETPMNW</sequence>
<dbReference type="AlphaFoldDB" id="W7Y9S1"/>
<feature type="domain" description="Quercetin 2,3-dioxygenase C-terminal cupin" evidence="1">
    <location>
        <begin position="1"/>
        <end position="75"/>
    </location>
</feature>
<dbReference type="Gene3D" id="2.60.120.10">
    <property type="entry name" value="Jelly Rolls"/>
    <property type="match status" value="1"/>
</dbReference>
<keyword evidence="3" id="KW-1185">Reference proteome</keyword>
<protein>
    <recommendedName>
        <fullName evidence="1">Quercetin 2,3-dioxygenase C-terminal cupin domain-containing protein</fullName>
    </recommendedName>
</protein>
<evidence type="ECO:0000313" key="3">
    <source>
        <dbReference type="Proteomes" id="UP000019402"/>
    </source>
</evidence>
<name>W7Y9S1_9BACT</name>
<dbReference type="EMBL" id="BAMD01000041">
    <property type="protein sequence ID" value="GAF04268.1"/>
    <property type="molecule type" value="Genomic_DNA"/>
</dbReference>
<accession>W7Y9S1</accession>
<dbReference type="InterPro" id="IPR014710">
    <property type="entry name" value="RmlC-like_jellyroll"/>
</dbReference>
<dbReference type="Pfam" id="PF17954">
    <property type="entry name" value="Pirin_C_2"/>
    <property type="match status" value="1"/>
</dbReference>
<dbReference type="SUPFAM" id="SSF51182">
    <property type="entry name" value="RmlC-like cupins"/>
    <property type="match status" value="1"/>
</dbReference>
<gene>
    <name evidence="2" type="ORF">JCM21142_72965</name>
</gene>
<evidence type="ECO:0000313" key="2">
    <source>
        <dbReference type="EMBL" id="GAF04268.1"/>
    </source>
</evidence>
<dbReference type="OrthoDB" id="321327at2"/>
<dbReference type="Proteomes" id="UP000019402">
    <property type="component" value="Unassembled WGS sequence"/>
</dbReference>
<dbReference type="InterPro" id="IPR041602">
    <property type="entry name" value="Quercetinase_C"/>
</dbReference>
<proteinExistence type="predicted"/>
<comment type="caution">
    <text evidence="2">The sequence shown here is derived from an EMBL/GenBank/DDBJ whole genome shotgun (WGS) entry which is preliminary data.</text>
</comment>